<reference evidence="3" key="1">
    <citation type="submission" date="2016-10" db="EMBL/GenBank/DDBJ databases">
        <authorList>
            <person name="Varghese N."/>
        </authorList>
    </citation>
    <scope>NUCLEOTIDE SEQUENCE [LARGE SCALE GENOMIC DNA]</scope>
    <source>
        <strain evidence="3">CGMCC 1.12284</strain>
    </source>
</reference>
<sequence>MSGKSGNELYPEEQQNPWRDKELMEKLYVDEKMAANDIRKLFDCSISTVLKWLDEHGIEKRSIKEAKQLNHGLHANFSTNPQGYEQWRSGDNNLLVHRLLAVAKFGFEEAGELHVHHENGLHWDNRPDNLELVSNEDHQKLHRKVKPPERWAIASLYDATEMSSRDVGDVFGVSNNTVLNVHKEKFGGDAEA</sequence>
<dbReference type="OrthoDB" id="223711at2157"/>
<dbReference type="Gene3D" id="3.90.75.20">
    <property type="match status" value="1"/>
</dbReference>
<organism evidence="2 3">
    <name type="scientific">Natrinema salifodinae</name>
    <dbReference type="NCBI Taxonomy" id="1202768"/>
    <lineage>
        <taxon>Archaea</taxon>
        <taxon>Methanobacteriati</taxon>
        <taxon>Methanobacteriota</taxon>
        <taxon>Stenosarchaea group</taxon>
        <taxon>Halobacteria</taxon>
        <taxon>Halobacteriales</taxon>
        <taxon>Natrialbaceae</taxon>
        <taxon>Natrinema</taxon>
    </lineage>
</organism>
<evidence type="ECO:0000313" key="2">
    <source>
        <dbReference type="EMBL" id="SEW33084.1"/>
    </source>
</evidence>
<dbReference type="EMBL" id="FOIS01000007">
    <property type="protein sequence ID" value="SEW33084.1"/>
    <property type="molecule type" value="Genomic_DNA"/>
</dbReference>
<keyword evidence="2" id="KW-0540">Nuclease</keyword>
<dbReference type="STRING" id="1202768.SAMN05216285_4200"/>
<dbReference type="RefSeq" id="WP_049991444.1">
    <property type="nucleotide sequence ID" value="NZ_FOIS01000007.1"/>
</dbReference>
<keyword evidence="2" id="KW-0255">Endonuclease</keyword>
<evidence type="ECO:0000313" key="3">
    <source>
        <dbReference type="Proteomes" id="UP000183275"/>
    </source>
</evidence>
<keyword evidence="3" id="KW-1185">Reference proteome</keyword>
<dbReference type="AlphaFoldDB" id="A0A1I0QYU4"/>
<evidence type="ECO:0000259" key="1">
    <source>
        <dbReference type="Pfam" id="PF13392"/>
    </source>
</evidence>
<feature type="domain" description="HNH nuclease" evidence="1">
    <location>
        <begin position="95"/>
        <end position="139"/>
    </location>
</feature>
<dbReference type="InterPro" id="IPR044925">
    <property type="entry name" value="His-Me_finger_sf"/>
</dbReference>
<protein>
    <submittedName>
        <fullName evidence="2">HNH endonuclease</fullName>
    </submittedName>
</protein>
<keyword evidence="2" id="KW-0378">Hydrolase</keyword>
<dbReference type="Pfam" id="PF13392">
    <property type="entry name" value="HNH_3"/>
    <property type="match status" value="1"/>
</dbReference>
<accession>A0A1I0QYU4</accession>
<dbReference type="Proteomes" id="UP000183275">
    <property type="component" value="Unassembled WGS sequence"/>
</dbReference>
<dbReference type="GO" id="GO:0004519">
    <property type="term" value="F:endonuclease activity"/>
    <property type="evidence" value="ECO:0007669"/>
    <property type="project" value="UniProtKB-KW"/>
</dbReference>
<name>A0A1I0QYU4_9EURY</name>
<gene>
    <name evidence="2" type="ORF">SAMN05216285_4200</name>
</gene>
<dbReference type="InterPro" id="IPR003615">
    <property type="entry name" value="HNH_nuc"/>
</dbReference>
<proteinExistence type="predicted"/>
<dbReference type="SUPFAM" id="SSF54060">
    <property type="entry name" value="His-Me finger endonucleases"/>
    <property type="match status" value="1"/>
</dbReference>